<keyword evidence="4" id="KW-1185">Reference proteome</keyword>
<keyword evidence="2" id="KW-0472">Membrane</keyword>
<dbReference type="AlphaFoldDB" id="A0A8J4A619"/>
<keyword evidence="2" id="KW-0812">Transmembrane</keyword>
<feature type="transmembrane region" description="Helical" evidence="2">
    <location>
        <begin position="20"/>
        <end position="38"/>
    </location>
</feature>
<accession>A0A8J4A619</accession>
<gene>
    <name evidence="3" type="ORF">Voc01_094370</name>
</gene>
<evidence type="ECO:0000256" key="1">
    <source>
        <dbReference type="SAM" id="MobiDB-lite"/>
    </source>
</evidence>
<dbReference type="RefSeq" id="WP_203934322.1">
    <property type="nucleotide sequence ID" value="NZ_BOPH01000138.1"/>
</dbReference>
<comment type="caution">
    <text evidence="3">The sequence shown here is derived from an EMBL/GenBank/DDBJ whole genome shotgun (WGS) entry which is preliminary data.</text>
</comment>
<protein>
    <submittedName>
        <fullName evidence="3">Uncharacterized protein</fullName>
    </submittedName>
</protein>
<name>A0A8J4A619_9ACTN</name>
<dbReference type="Proteomes" id="UP000635606">
    <property type="component" value="Unassembled WGS sequence"/>
</dbReference>
<dbReference type="EMBL" id="BOPH01000138">
    <property type="protein sequence ID" value="GIJ74520.1"/>
    <property type="molecule type" value="Genomic_DNA"/>
</dbReference>
<evidence type="ECO:0000256" key="2">
    <source>
        <dbReference type="SAM" id="Phobius"/>
    </source>
</evidence>
<evidence type="ECO:0000313" key="4">
    <source>
        <dbReference type="Proteomes" id="UP000635606"/>
    </source>
</evidence>
<sequence length="205" mass="21295">MSAEPHDSPGAPGATRLLGVIGWIFADMLLVLVVVFLATQTGGAVTIPPAAVASGSPTPTPSSPSPEATPGVDSDFVCLRVDTDPALLTGGPSAARDAHLADIERQVRERVSQPDLAGRRAGIVLSFGIADLPDDGTKRAAAFNREILPRLPAVFRRADGGPVANRPFWGGRPRGDRRSGAIEVNIYPIIDATHGPLARPGAETC</sequence>
<proteinExistence type="predicted"/>
<keyword evidence="2" id="KW-1133">Transmembrane helix</keyword>
<evidence type="ECO:0000313" key="3">
    <source>
        <dbReference type="EMBL" id="GIJ74520.1"/>
    </source>
</evidence>
<reference evidence="3" key="1">
    <citation type="submission" date="2021-01" db="EMBL/GenBank/DDBJ databases">
        <title>Whole genome shotgun sequence of Virgisporangium ochraceum NBRC 16418.</title>
        <authorList>
            <person name="Komaki H."/>
            <person name="Tamura T."/>
        </authorList>
    </citation>
    <scope>NUCLEOTIDE SEQUENCE</scope>
    <source>
        <strain evidence="3">NBRC 16418</strain>
    </source>
</reference>
<organism evidence="3 4">
    <name type="scientific">Virgisporangium ochraceum</name>
    <dbReference type="NCBI Taxonomy" id="65505"/>
    <lineage>
        <taxon>Bacteria</taxon>
        <taxon>Bacillati</taxon>
        <taxon>Actinomycetota</taxon>
        <taxon>Actinomycetes</taxon>
        <taxon>Micromonosporales</taxon>
        <taxon>Micromonosporaceae</taxon>
        <taxon>Virgisporangium</taxon>
    </lineage>
</organism>
<feature type="region of interest" description="Disordered" evidence="1">
    <location>
        <begin position="52"/>
        <end position="73"/>
    </location>
</feature>